<organism evidence="3 4">
    <name type="scientific">Amphibacillus marinus</name>
    <dbReference type="NCBI Taxonomy" id="872970"/>
    <lineage>
        <taxon>Bacteria</taxon>
        <taxon>Bacillati</taxon>
        <taxon>Bacillota</taxon>
        <taxon>Bacilli</taxon>
        <taxon>Bacillales</taxon>
        <taxon>Bacillaceae</taxon>
        <taxon>Amphibacillus</taxon>
    </lineage>
</organism>
<dbReference type="GO" id="GO:0052621">
    <property type="term" value="F:diguanylate cyclase activity"/>
    <property type="evidence" value="ECO:0007669"/>
    <property type="project" value="TreeGrafter"/>
</dbReference>
<feature type="transmembrane region" description="Helical" evidence="1">
    <location>
        <begin position="158"/>
        <end position="179"/>
    </location>
</feature>
<protein>
    <submittedName>
        <fullName evidence="3">Diguanylate cyclase</fullName>
    </submittedName>
</protein>
<keyword evidence="4" id="KW-1185">Reference proteome</keyword>
<feature type="transmembrane region" description="Helical" evidence="1">
    <location>
        <begin position="7"/>
        <end position="28"/>
    </location>
</feature>
<dbReference type="InterPro" id="IPR029787">
    <property type="entry name" value="Nucleotide_cyclase"/>
</dbReference>
<feature type="transmembrane region" description="Helical" evidence="1">
    <location>
        <begin position="134"/>
        <end position="152"/>
    </location>
</feature>
<dbReference type="SUPFAM" id="SSF55073">
    <property type="entry name" value="Nucleotide cyclase"/>
    <property type="match status" value="1"/>
</dbReference>
<dbReference type="AlphaFoldDB" id="A0A1H8L881"/>
<evidence type="ECO:0000313" key="4">
    <source>
        <dbReference type="Proteomes" id="UP000199300"/>
    </source>
</evidence>
<feature type="transmembrane region" description="Helical" evidence="1">
    <location>
        <begin position="100"/>
        <end position="122"/>
    </location>
</feature>
<dbReference type="PANTHER" id="PTHR45138">
    <property type="entry name" value="REGULATORY COMPONENTS OF SENSORY TRANSDUCTION SYSTEM"/>
    <property type="match status" value="1"/>
</dbReference>
<dbReference type="InterPro" id="IPR043128">
    <property type="entry name" value="Rev_trsase/Diguanyl_cyclase"/>
</dbReference>
<dbReference type="Pfam" id="PF00990">
    <property type="entry name" value="GGDEF"/>
    <property type="match status" value="1"/>
</dbReference>
<feature type="transmembrane region" description="Helical" evidence="1">
    <location>
        <begin position="70"/>
        <end position="94"/>
    </location>
</feature>
<dbReference type="EMBL" id="FODJ01000003">
    <property type="protein sequence ID" value="SEO01390.1"/>
    <property type="molecule type" value="Genomic_DNA"/>
</dbReference>
<dbReference type="RefSeq" id="WP_091495922.1">
    <property type="nucleotide sequence ID" value="NZ_FODJ01000003.1"/>
</dbReference>
<dbReference type="SMART" id="SM00267">
    <property type="entry name" value="GGDEF"/>
    <property type="match status" value="1"/>
</dbReference>
<dbReference type="PANTHER" id="PTHR45138:SF9">
    <property type="entry name" value="DIGUANYLATE CYCLASE DGCM-RELATED"/>
    <property type="match status" value="1"/>
</dbReference>
<evidence type="ECO:0000259" key="2">
    <source>
        <dbReference type="PROSITE" id="PS50887"/>
    </source>
</evidence>
<dbReference type="STRING" id="872970.SAMN04488134_103120"/>
<accession>A0A1H8L881</accession>
<dbReference type="CDD" id="cd01949">
    <property type="entry name" value="GGDEF"/>
    <property type="match status" value="1"/>
</dbReference>
<dbReference type="NCBIfam" id="TIGR00254">
    <property type="entry name" value="GGDEF"/>
    <property type="match status" value="1"/>
</dbReference>
<dbReference type="GO" id="GO:0043709">
    <property type="term" value="P:cell adhesion involved in single-species biofilm formation"/>
    <property type="evidence" value="ECO:0007669"/>
    <property type="project" value="TreeGrafter"/>
</dbReference>
<keyword evidence="1" id="KW-0812">Transmembrane</keyword>
<dbReference type="InterPro" id="IPR000160">
    <property type="entry name" value="GGDEF_dom"/>
</dbReference>
<dbReference type="GO" id="GO:1902201">
    <property type="term" value="P:negative regulation of bacterial-type flagellum-dependent cell motility"/>
    <property type="evidence" value="ECO:0007669"/>
    <property type="project" value="TreeGrafter"/>
</dbReference>
<dbReference type="GO" id="GO:0005886">
    <property type="term" value="C:plasma membrane"/>
    <property type="evidence" value="ECO:0007669"/>
    <property type="project" value="TreeGrafter"/>
</dbReference>
<evidence type="ECO:0000313" key="3">
    <source>
        <dbReference type="EMBL" id="SEO01390.1"/>
    </source>
</evidence>
<reference evidence="3 4" key="1">
    <citation type="submission" date="2016-10" db="EMBL/GenBank/DDBJ databases">
        <authorList>
            <person name="de Groot N.N."/>
        </authorList>
    </citation>
    <scope>NUCLEOTIDE SEQUENCE [LARGE SCALE GENOMIC DNA]</scope>
    <source>
        <strain evidence="3 4">CGMCC 1.10434</strain>
    </source>
</reference>
<proteinExistence type="predicted"/>
<keyword evidence="1" id="KW-0472">Membrane</keyword>
<dbReference type="InterPro" id="IPR050469">
    <property type="entry name" value="Diguanylate_Cyclase"/>
</dbReference>
<dbReference type="Gene3D" id="3.30.70.270">
    <property type="match status" value="1"/>
</dbReference>
<feature type="transmembrane region" description="Helical" evidence="1">
    <location>
        <begin position="40"/>
        <end position="58"/>
    </location>
</feature>
<dbReference type="Proteomes" id="UP000199300">
    <property type="component" value="Unassembled WGS sequence"/>
</dbReference>
<sequence>MIDIFSGLFINATIMISAVTIVSILLNSHLYTLNSITKEISIGVIAGLLGCSLILYSVSVTEGQLIDFRLIPIALVAIHYSRRAAILTAVMINIFRLTYYGVNISSIVAITAVSVVTVATYFISKLEIPRHEKWIYVVLTKCLVAGVSFHFLLRGEGFFNVIIPYCSGLVILSFLVYTFTEYFTAVATHYEKVIVEAQRDYLTGLLNLRQFTFLYERLLKDKKLTSKKIAVLFIDVDLFKAVNDRFGHITGDLVLIEVSKVLEKVCSPHGIVARRGGDEFVALFENIGYQAAEEIALQLKDEVSKLKFNRGSSKEFGISITVGISAYPETVQIIQQLLNYADINLYEHKGQREANK</sequence>
<gene>
    <name evidence="3" type="ORF">SAMN04488134_103120</name>
</gene>
<name>A0A1H8L881_9BACI</name>
<dbReference type="PROSITE" id="PS50887">
    <property type="entry name" value="GGDEF"/>
    <property type="match status" value="1"/>
</dbReference>
<evidence type="ECO:0000256" key="1">
    <source>
        <dbReference type="SAM" id="Phobius"/>
    </source>
</evidence>
<keyword evidence="1" id="KW-1133">Transmembrane helix</keyword>
<feature type="domain" description="GGDEF" evidence="2">
    <location>
        <begin position="227"/>
        <end position="356"/>
    </location>
</feature>
<dbReference type="OrthoDB" id="9759607at2"/>